<sequence>VRNAVASLVNHWHDTLTAGQRTDWETYAANTAFVNRLGDPTFLSGINQYVRSNVPRIQALLARVDDAPATFNTGEFTAISIVFSEALGQLVFSFQATDAWNNEDGSALIAWSARPQNDTINFFKGPYRKAGVILGSLALPLASPQNMVPPFLAVEDQKLFGTVRISRADGRLSVKQDFGIIALA</sequence>
<name>A0A0F9H5X3_9ZZZZ</name>
<evidence type="ECO:0000313" key="1">
    <source>
        <dbReference type="EMBL" id="KKM06450.1"/>
    </source>
</evidence>
<gene>
    <name evidence="1" type="ORF">LCGC14_1743850</name>
</gene>
<dbReference type="EMBL" id="LAZR01015990">
    <property type="protein sequence ID" value="KKM06450.1"/>
    <property type="molecule type" value="Genomic_DNA"/>
</dbReference>
<dbReference type="AlphaFoldDB" id="A0A0F9H5X3"/>
<accession>A0A0F9H5X3</accession>
<protein>
    <submittedName>
        <fullName evidence="1">Uncharacterized protein</fullName>
    </submittedName>
</protein>
<comment type="caution">
    <text evidence="1">The sequence shown here is derived from an EMBL/GenBank/DDBJ whole genome shotgun (WGS) entry which is preliminary data.</text>
</comment>
<organism evidence="1">
    <name type="scientific">marine sediment metagenome</name>
    <dbReference type="NCBI Taxonomy" id="412755"/>
    <lineage>
        <taxon>unclassified sequences</taxon>
        <taxon>metagenomes</taxon>
        <taxon>ecological metagenomes</taxon>
    </lineage>
</organism>
<proteinExistence type="predicted"/>
<reference evidence="1" key="1">
    <citation type="journal article" date="2015" name="Nature">
        <title>Complex archaea that bridge the gap between prokaryotes and eukaryotes.</title>
        <authorList>
            <person name="Spang A."/>
            <person name="Saw J.H."/>
            <person name="Jorgensen S.L."/>
            <person name="Zaremba-Niedzwiedzka K."/>
            <person name="Martijn J."/>
            <person name="Lind A.E."/>
            <person name="van Eijk R."/>
            <person name="Schleper C."/>
            <person name="Guy L."/>
            <person name="Ettema T.J."/>
        </authorList>
    </citation>
    <scope>NUCLEOTIDE SEQUENCE</scope>
</reference>
<feature type="non-terminal residue" evidence="1">
    <location>
        <position position="1"/>
    </location>
</feature>